<keyword evidence="12" id="KW-0067">ATP-binding</keyword>
<keyword evidence="13" id="KW-0391">Immunity</keyword>
<comment type="subunit">
    <text evidence="25">Homodimer; disulfide-linked. Dimer formation is driven by hydrophobic interactions within the N-terminal luminal domains and stabilized by disulfide bridges.</text>
</comment>
<dbReference type="Gene3D" id="1.20.1440.180">
    <property type="entry name" value="KEN domain"/>
    <property type="match status" value="1"/>
</dbReference>
<evidence type="ECO:0000256" key="15">
    <source>
        <dbReference type="ARBA" id="ARBA00023015"/>
    </source>
</evidence>
<keyword evidence="3" id="KW-0723">Serine/threonine-protein kinase</keyword>
<evidence type="ECO:0000256" key="16">
    <source>
        <dbReference type="ARBA" id="ARBA00023136"/>
    </source>
</evidence>
<evidence type="ECO:0000256" key="25">
    <source>
        <dbReference type="ARBA" id="ARBA00065357"/>
    </source>
</evidence>
<evidence type="ECO:0000256" key="26">
    <source>
        <dbReference type="SAM" id="MobiDB-lite"/>
    </source>
</evidence>
<dbReference type="GO" id="GO:0016787">
    <property type="term" value="F:hydrolase activity"/>
    <property type="evidence" value="ECO:0007669"/>
    <property type="project" value="UniProtKB-KW"/>
</dbReference>
<evidence type="ECO:0000256" key="13">
    <source>
        <dbReference type="ARBA" id="ARBA00022859"/>
    </source>
</evidence>
<evidence type="ECO:0000313" key="30">
    <source>
        <dbReference type="EMBL" id="KAG6403317.1"/>
    </source>
</evidence>
<dbReference type="GO" id="GO:0051082">
    <property type="term" value="F:unfolded protein binding"/>
    <property type="evidence" value="ECO:0007669"/>
    <property type="project" value="TreeGrafter"/>
</dbReference>
<evidence type="ECO:0000256" key="20">
    <source>
        <dbReference type="ARBA" id="ARBA00023187"/>
    </source>
</evidence>
<dbReference type="SUPFAM" id="SSF50998">
    <property type="entry name" value="Quinoprotein alcohol dehydrogenase-like"/>
    <property type="match status" value="1"/>
</dbReference>
<dbReference type="GO" id="GO:0036498">
    <property type="term" value="P:IRE1-mediated unfolded protein response"/>
    <property type="evidence" value="ECO:0007669"/>
    <property type="project" value="TreeGrafter"/>
</dbReference>
<keyword evidence="17" id="KW-1015">Disulfide bond</keyword>
<keyword evidence="31" id="KW-1185">Reference proteome</keyword>
<dbReference type="Gene3D" id="2.130.10.10">
    <property type="entry name" value="YVTN repeat-like/Quinoprotein amine dehydrogenase"/>
    <property type="match status" value="1"/>
</dbReference>
<dbReference type="InterPro" id="IPR000719">
    <property type="entry name" value="Prot_kinase_dom"/>
</dbReference>
<evidence type="ECO:0000256" key="6">
    <source>
        <dbReference type="ARBA" id="ARBA00022692"/>
    </source>
</evidence>
<dbReference type="Proteomes" id="UP000298416">
    <property type="component" value="Unassembled WGS sequence"/>
</dbReference>
<evidence type="ECO:0000256" key="9">
    <source>
        <dbReference type="ARBA" id="ARBA00022777"/>
    </source>
</evidence>
<keyword evidence="14" id="KW-1133">Transmembrane helix</keyword>
<dbReference type="AlphaFoldDB" id="A0A8X8ZFK1"/>
<dbReference type="GO" id="GO:1990604">
    <property type="term" value="C:IRE1-TRAF2-ASK1 complex"/>
    <property type="evidence" value="ECO:0007669"/>
    <property type="project" value="TreeGrafter"/>
</dbReference>
<dbReference type="GO" id="GO:0008380">
    <property type="term" value="P:RNA splicing"/>
    <property type="evidence" value="ECO:0007669"/>
    <property type="project" value="UniProtKB-KW"/>
</dbReference>
<keyword evidence="6" id="KW-0812">Transmembrane</keyword>
<evidence type="ECO:0000256" key="18">
    <source>
        <dbReference type="ARBA" id="ARBA00023163"/>
    </source>
</evidence>
<reference evidence="30" key="2">
    <citation type="submission" date="2020-08" db="EMBL/GenBank/DDBJ databases">
        <title>Plant Genome Project.</title>
        <authorList>
            <person name="Zhang R.-G."/>
        </authorList>
    </citation>
    <scope>NUCLEOTIDE SEQUENCE</scope>
    <source>
        <strain evidence="30">Huo1</strain>
        <tissue evidence="30">Leaf</tissue>
    </source>
</reference>
<feature type="signal peptide" evidence="27">
    <location>
        <begin position="1"/>
        <end position="29"/>
    </location>
</feature>
<keyword evidence="16" id="KW-0472">Membrane</keyword>
<evidence type="ECO:0000256" key="1">
    <source>
        <dbReference type="ARBA" id="ARBA00004115"/>
    </source>
</evidence>
<comment type="catalytic activity">
    <reaction evidence="23">
        <text>L-threonyl-[protein] + ATP = O-phospho-L-threonyl-[protein] + ADP + H(+)</text>
        <dbReference type="Rhea" id="RHEA:46608"/>
        <dbReference type="Rhea" id="RHEA-COMP:11060"/>
        <dbReference type="Rhea" id="RHEA-COMP:11605"/>
        <dbReference type="ChEBI" id="CHEBI:15378"/>
        <dbReference type="ChEBI" id="CHEBI:30013"/>
        <dbReference type="ChEBI" id="CHEBI:30616"/>
        <dbReference type="ChEBI" id="CHEBI:61977"/>
        <dbReference type="ChEBI" id="CHEBI:456216"/>
        <dbReference type="EC" id="2.7.11.1"/>
    </reaction>
</comment>
<evidence type="ECO:0000259" key="29">
    <source>
        <dbReference type="PROSITE" id="PS51392"/>
    </source>
</evidence>
<dbReference type="InterPro" id="IPR011009">
    <property type="entry name" value="Kinase-like_dom_sf"/>
</dbReference>
<dbReference type="SMART" id="SM00220">
    <property type="entry name" value="S_TKc"/>
    <property type="match status" value="1"/>
</dbReference>
<dbReference type="OrthoDB" id="63989at2759"/>
<dbReference type="Pfam" id="PF00069">
    <property type="entry name" value="Pkinase"/>
    <property type="match status" value="1"/>
</dbReference>
<sequence>MPMIRYEMKLRFFLVSLFDLFLLYDSALASPNSPWGLNRYGAAFQAAGRRVLMSDATKVPDTALVAALDGTIYLLDVGSLKPLWSFSSGPKIYSSYQAPVNDKENASGIESNYFIDCGDDWELYAHNSLGKLKLMKSLEEYISSTPQIAEDGGIVLGTKKSSAFLVDAKTGKVIHAYRMSDSPSTDKRSFNEFPYNATVNKQYESETESNIKTNELPLYVTRTDYTLTSFLPNSDKVLWNVTVAEIGAAFLCQDVDKSLTDTLPDESLEPDLPYKMPLPCQSRAHVFRFRNENTFETLSLAPGPSKALHHDMMLTASTADVLPSQPNVEKVLELLPVQNNGGIFVDGHDSKDIEGILPSDAFNENGGISSTHDVEVLSDYGSVTPHRKLSTSQALIFITLVVCFVYYKYQYSVVSRPKALAVQAPGTSYANVHSKRKKSRKAGKSGSNDGKQDKEDNEVQHTHIGSDNNFWMNLNRPISCNEDGRMVGKLFISNKEIAKGSNGTIVLEGIYEGRPVAVKRLVRAYNDIAVKEIQNLIMSDRHPNIIRWYGVEQDQDFVYLALELCSCSLNDLIVMHLKSPTHPTFEKNLAFEVAAEYSIRLDYMDDLIHGFNLWNSDGYPSPLLLKLMRDMISGVSHLHELGIVHRDLKPQNVLILNERSMCAKVSDMGISKHLVGDLSTLSNHGTGCGSSGWQAPELLLHGRQTRAVDLFSLGCVFFFCITGGRHPFGSSLERDINIAKNKVDLSLLDHIPEAVDLLLQLLNPNSEMRPKASDVLNHPLFWSPEMRLSFLRDTSDRVELEDREVPSDLLKSLENIGALALGGRWNEKLDPSFLNNIGHYRRYRFHSVRDLLRVMRNKLSHYREIPAEIQELIGAVPEGFDRYFRSRFPKLLIEVYKVMIKYCSKEDCFAKYFNGSEF</sequence>
<evidence type="ECO:0000256" key="17">
    <source>
        <dbReference type="ARBA" id="ARBA00023157"/>
    </source>
</evidence>
<dbReference type="CDD" id="cd10422">
    <property type="entry name" value="RNase_Ire1"/>
    <property type="match status" value="1"/>
</dbReference>
<comment type="caution">
    <text evidence="30">The sequence shown here is derived from an EMBL/GenBank/DDBJ whole genome shotgun (WGS) entry which is preliminary data.</text>
</comment>
<evidence type="ECO:0000256" key="8">
    <source>
        <dbReference type="ARBA" id="ARBA00022741"/>
    </source>
</evidence>
<dbReference type="PANTHER" id="PTHR13954:SF6">
    <property type="entry name" value="NON-SPECIFIC SERINE_THREONINE PROTEIN KINASE"/>
    <property type="match status" value="1"/>
</dbReference>
<dbReference type="Pfam" id="PF06479">
    <property type="entry name" value="Ribonuc_2-5A"/>
    <property type="match status" value="1"/>
</dbReference>
<evidence type="ECO:0000256" key="19">
    <source>
        <dbReference type="ARBA" id="ARBA00023180"/>
    </source>
</evidence>
<dbReference type="InterPro" id="IPR045133">
    <property type="entry name" value="IRE1/2-like"/>
</dbReference>
<dbReference type="PROSITE" id="PS00108">
    <property type="entry name" value="PROTEIN_KINASE_ST"/>
    <property type="match status" value="1"/>
</dbReference>
<feature type="chain" id="PRO_5036503719" description="non-specific serine/threonine protein kinase" evidence="27">
    <location>
        <begin position="30"/>
        <end position="918"/>
    </location>
</feature>
<keyword evidence="9" id="KW-0418">Kinase</keyword>
<evidence type="ECO:0000256" key="3">
    <source>
        <dbReference type="ARBA" id="ARBA00022527"/>
    </source>
</evidence>
<keyword evidence="22" id="KW-0511">Multifunctional enzyme</keyword>
<dbReference type="SUPFAM" id="SSF56112">
    <property type="entry name" value="Protein kinase-like (PK-like)"/>
    <property type="match status" value="1"/>
</dbReference>
<dbReference type="Gene3D" id="1.10.510.10">
    <property type="entry name" value="Transferase(Phosphotransferase) domain 1"/>
    <property type="match status" value="1"/>
</dbReference>
<keyword evidence="5" id="KW-0808">Transferase</keyword>
<dbReference type="GO" id="GO:0005524">
    <property type="term" value="F:ATP binding"/>
    <property type="evidence" value="ECO:0007669"/>
    <property type="project" value="UniProtKB-KW"/>
</dbReference>
<feature type="region of interest" description="Disordered" evidence="26">
    <location>
        <begin position="431"/>
        <end position="458"/>
    </location>
</feature>
<dbReference type="EMBL" id="PNBA02000013">
    <property type="protein sequence ID" value="KAG6403317.1"/>
    <property type="molecule type" value="Genomic_DNA"/>
</dbReference>
<dbReference type="FunFam" id="1.20.1440.180:FF:000002">
    <property type="entry name" value="Serine/threonine-protein kinase/endoribonuclease IRE1"/>
    <property type="match status" value="1"/>
</dbReference>
<dbReference type="GO" id="GO:0009751">
    <property type="term" value="P:response to salicylic acid"/>
    <property type="evidence" value="ECO:0007669"/>
    <property type="project" value="UniProtKB-ARBA"/>
</dbReference>
<keyword evidence="15" id="KW-0805">Transcription regulation</keyword>
<dbReference type="GO" id="GO:0042742">
    <property type="term" value="P:defense response to bacterium"/>
    <property type="evidence" value="ECO:0007669"/>
    <property type="project" value="UniProtKB-ARBA"/>
</dbReference>
<evidence type="ECO:0000256" key="4">
    <source>
        <dbReference type="ARBA" id="ARBA00022664"/>
    </source>
</evidence>
<evidence type="ECO:0000256" key="2">
    <source>
        <dbReference type="ARBA" id="ARBA00012513"/>
    </source>
</evidence>
<keyword evidence="20" id="KW-0508">mRNA splicing</keyword>
<dbReference type="InterPro" id="IPR010513">
    <property type="entry name" value="KEN_dom"/>
</dbReference>
<keyword evidence="19" id="KW-0325">Glycoprotein</keyword>
<evidence type="ECO:0000256" key="27">
    <source>
        <dbReference type="SAM" id="SignalP"/>
    </source>
</evidence>
<evidence type="ECO:0000313" key="31">
    <source>
        <dbReference type="Proteomes" id="UP000298416"/>
    </source>
</evidence>
<dbReference type="SMART" id="SM00564">
    <property type="entry name" value="PQQ"/>
    <property type="match status" value="3"/>
</dbReference>
<dbReference type="InterPro" id="IPR015943">
    <property type="entry name" value="WD40/YVTN_repeat-like_dom_sf"/>
</dbReference>
<keyword evidence="8" id="KW-0547">Nucleotide-binding</keyword>
<dbReference type="FunFam" id="1.10.510.10:FF:000463">
    <property type="entry name" value="Serine/threonine-protein kinase/endoribonuclease IRE1a"/>
    <property type="match status" value="1"/>
</dbReference>
<dbReference type="GO" id="GO:0002376">
    <property type="term" value="P:immune system process"/>
    <property type="evidence" value="ECO:0007669"/>
    <property type="project" value="UniProtKB-KW"/>
</dbReference>
<comment type="subcellular location">
    <subcellularLocation>
        <location evidence="1">Endoplasmic reticulum membrane</location>
        <topology evidence="1">Single-pass type I membrane protein</topology>
    </subcellularLocation>
</comment>
<keyword evidence="7 27" id="KW-0732">Signal</keyword>
<evidence type="ECO:0000256" key="14">
    <source>
        <dbReference type="ARBA" id="ARBA00022989"/>
    </source>
</evidence>
<evidence type="ECO:0000259" key="28">
    <source>
        <dbReference type="PROSITE" id="PS50011"/>
    </source>
</evidence>
<dbReference type="PROSITE" id="PS50011">
    <property type="entry name" value="PROTEIN_KINASE_DOM"/>
    <property type="match status" value="1"/>
</dbReference>
<dbReference type="InterPro" id="IPR038357">
    <property type="entry name" value="KEN_sf"/>
</dbReference>
<dbReference type="InterPro" id="IPR018391">
    <property type="entry name" value="PQQ_b-propeller_rpt"/>
</dbReference>
<keyword evidence="11" id="KW-0256">Endoplasmic reticulum</keyword>
<dbReference type="InterPro" id="IPR008271">
    <property type="entry name" value="Ser/Thr_kinase_AS"/>
</dbReference>
<evidence type="ECO:0000256" key="11">
    <source>
        <dbReference type="ARBA" id="ARBA00022824"/>
    </source>
</evidence>
<protein>
    <recommendedName>
        <fullName evidence="2">non-specific serine/threonine protein kinase</fullName>
        <ecNumber evidence="2">2.7.11.1</ecNumber>
    </recommendedName>
</protein>
<dbReference type="FunFam" id="3.30.200.20:FF:000077">
    <property type="entry name" value="Putative Serine/threonine-protein kinase/endoribonuclease IRE1"/>
    <property type="match status" value="1"/>
</dbReference>
<dbReference type="PANTHER" id="PTHR13954">
    <property type="entry name" value="IRE1-RELATED"/>
    <property type="match status" value="1"/>
</dbReference>
<organism evidence="30">
    <name type="scientific">Salvia splendens</name>
    <name type="common">Scarlet sage</name>
    <dbReference type="NCBI Taxonomy" id="180675"/>
    <lineage>
        <taxon>Eukaryota</taxon>
        <taxon>Viridiplantae</taxon>
        <taxon>Streptophyta</taxon>
        <taxon>Embryophyta</taxon>
        <taxon>Tracheophyta</taxon>
        <taxon>Spermatophyta</taxon>
        <taxon>Magnoliopsida</taxon>
        <taxon>eudicotyledons</taxon>
        <taxon>Gunneridae</taxon>
        <taxon>Pentapetalae</taxon>
        <taxon>asterids</taxon>
        <taxon>lamiids</taxon>
        <taxon>Lamiales</taxon>
        <taxon>Lamiaceae</taxon>
        <taxon>Nepetoideae</taxon>
        <taxon>Mentheae</taxon>
        <taxon>Salviinae</taxon>
        <taxon>Salvia</taxon>
        <taxon>Salvia subgen. Calosphace</taxon>
        <taxon>core Calosphace</taxon>
    </lineage>
</organism>
<dbReference type="Gene3D" id="3.30.200.20">
    <property type="entry name" value="Phosphorylase Kinase, domain 1"/>
    <property type="match status" value="1"/>
</dbReference>
<accession>A0A8X8ZFK1</accession>
<evidence type="ECO:0000256" key="10">
    <source>
        <dbReference type="ARBA" id="ARBA00022801"/>
    </source>
</evidence>
<evidence type="ECO:0000256" key="23">
    <source>
        <dbReference type="ARBA" id="ARBA00047899"/>
    </source>
</evidence>
<reference evidence="30" key="1">
    <citation type="submission" date="2018-01" db="EMBL/GenBank/DDBJ databases">
        <authorList>
            <person name="Mao J.F."/>
        </authorList>
    </citation>
    <scope>NUCLEOTIDE SEQUENCE</scope>
    <source>
        <strain evidence="30">Huo1</strain>
        <tissue evidence="30">Leaf</tissue>
    </source>
</reference>
<keyword evidence="4" id="KW-0507">mRNA processing</keyword>
<feature type="domain" description="KEN" evidence="29">
    <location>
        <begin position="784"/>
        <end position="915"/>
    </location>
</feature>
<keyword evidence="10" id="KW-0378">Hydrolase</keyword>
<name>A0A8X8ZFK1_SALSN</name>
<proteinExistence type="predicted"/>
<feature type="domain" description="Protein kinase" evidence="28">
    <location>
        <begin position="491"/>
        <end position="781"/>
    </location>
</feature>
<evidence type="ECO:0000256" key="22">
    <source>
        <dbReference type="ARBA" id="ARBA00023268"/>
    </source>
</evidence>
<keyword evidence="18" id="KW-0804">Transcription</keyword>
<dbReference type="InterPro" id="IPR011047">
    <property type="entry name" value="Quinoprotein_ADH-like_sf"/>
</dbReference>
<evidence type="ECO:0000256" key="5">
    <source>
        <dbReference type="ARBA" id="ARBA00022679"/>
    </source>
</evidence>
<dbReference type="PROSITE" id="PS51392">
    <property type="entry name" value="KEN"/>
    <property type="match status" value="1"/>
</dbReference>
<evidence type="ECO:0000256" key="21">
    <source>
        <dbReference type="ARBA" id="ARBA00023230"/>
    </source>
</evidence>
<keyword evidence="21" id="KW-0834">Unfolded protein response</keyword>
<evidence type="ECO:0000256" key="7">
    <source>
        <dbReference type="ARBA" id="ARBA00022729"/>
    </source>
</evidence>
<evidence type="ECO:0000256" key="12">
    <source>
        <dbReference type="ARBA" id="ARBA00022840"/>
    </source>
</evidence>
<gene>
    <name evidence="30" type="ORF">SASPL_135534</name>
</gene>
<evidence type="ECO:0000256" key="24">
    <source>
        <dbReference type="ARBA" id="ARBA00048679"/>
    </source>
</evidence>
<dbReference type="GO" id="GO:0004674">
    <property type="term" value="F:protein serine/threonine kinase activity"/>
    <property type="evidence" value="ECO:0007669"/>
    <property type="project" value="UniProtKB-KW"/>
</dbReference>
<feature type="compositionally biased region" description="Basic residues" evidence="26">
    <location>
        <begin position="433"/>
        <end position="443"/>
    </location>
</feature>
<dbReference type="SMART" id="SM00580">
    <property type="entry name" value="PUG"/>
    <property type="match status" value="1"/>
</dbReference>
<dbReference type="GO" id="GO:0006397">
    <property type="term" value="P:mRNA processing"/>
    <property type="evidence" value="ECO:0007669"/>
    <property type="project" value="UniProtKB-KW"/>
</dbReference>
<dbReference type="GO" id="GO:0004521">
    <property type="term" value="F:RNA endonuclease activity"/>
    <property type="evidence" value="ECO:0007669"/>
    <property type="project" value="InterPro"/>
</dbReference>
<comment type="catalytic activity">
    <reaction evidence="24">
        <text>L-seryl-[protein] + ATP = O-phospho-L-seryl-[protein] + ADP + H(+)</text>
        <dbReference type="Rhea" id="RHEA:17989"/>
        <dbReference type="Rhea" id="RHEA-COMP:9863"/>
        <dbReference type="Rhea" id="RHEA-COMP:11604"/>
        <dbReference type="ChEBI" id="CHEBI:15378"/>
        <dbReference type="ChEBI" id="CHEBI:29999"/>
        <dbReference type="ChEBI" id="CHEBI:30616"/>
        <dbReference type="ChEBI" id="CHEBI:83421"/>
        <dbReference type="ChEBI" id="CHEBI:456216"/>
        <dbReference type="EC" id="2.7.11.1"/>
    </reaction>
</comment>
<dbReference type="EC" id="2.7.11.1" evidence="2"/>